<evidence type="ECO:0000256" key="10">
    <source>
        <dbReference type="ARBA" id="ARBA00022842"/>
    </source>
</evidence>
<evidence type="ECO:0000256" key="2">
    <source>
        <dbReference type="ARBA" id="ARBA00004123"/>
    </source>
</evidence>
<dbReference type="Proteomes" id="UP001153620">
    <property type="component" value="Chromosome 1"/>
</dbReference>
<evidence type="ECO:0000256" key="1">
    <source>
        <dbReference type="ARBA" id="ARBA00001946"/>
    </source>
</evidence>
<keyword evidence="14" id="KW-0175">Coiled coil</keyword>
<evidence type="ECO:0000313" key="18">
    <source>
        <dbReference type="EMBL" id="CAG9798598.1"/>
    </source>
</evidence>
<feature type="compositionally biased region" description="Basic and acidic residues" evidence="15">
    <location>
        <begin position="1064"/>
        <end position="1075"/>
    </location>
</feature>
<dbReference type="Pfam" id="PF00867">
    <property type="entry name" value="XPG_I"/>
    <property type="match status" value="1"/>
</dbReference>
<dbReference type="Gene3D" id="3.40.50.1010">
    <property type="entry name" value="5'-nuclease"/>
    <property type="match status" value="2"/>
</dbReference>
<dbReference type="OrthoDB" id="31113at2759"/>
<feature type="domain" description="XPG-I" evidence="16">
    <location>
        <begin position="762"/>
        <end position="831"/>
    </location>
</feature>
<sequence>MGVTGLWKLIESSGKPVAFETLEDKVIVIDISIWLHQIVKGYTDGKGSQIHNSHLLGLFNRICKLLYFRIKPIFVFDGQTCNLKWQTLSKRAQAKSKLKTEAEKIEELLLQSLAKEKVIKEALGLDTNALTISPNKKKPVKTEEKDDIFKLPENSPFKSEKFKIKSEEEDDFTSSKKSYSGNINKIDLNSSYFKSLAPDVRHDILVDIKETRKQNSWGKLRELPVESDNFSTYQMSGLLRRRQVQVSLEEAEKEMGGKVFSLSELEKLLADDGILDVSSKHAQRIAGDEGTRFILVRDITKAISEAKERETVKSEPQPSTSKYFGRQPKKIEYKSDDDDSNDIELQKAIQMSLGYIDESNILEQKEDSNEPIKLNAQQRKKFVGSIQSHGLVKGFMKEYGEMNDLDINDMINATQVEEESNTQNDSLTQKFPHTDRYVLYGTPEKSESSDIKESSSVSFEEVSNKLETAPKVLQKDNKEILITFDSANYSQEQDIFADIFESQLDEIVPKEKEYIDVEIASISDDDTIEYEVPIEDIQELDKDIKDTKSEFLSEVEKIIENTESKLVPVEIVDSEESNGIVSENDKFWSSLANEESSDVKIKKTDAKIVPEKSEIEKFYDIQDENFGDVIEIDDNSDQESTQITPAKPKIEAESPKIKEANDIIKIDSEEPNESILNNIINEEIIYPKEHTPEKKQPQLTEEKDIASAAEALRQELTDEQLLKMEEDLHKQQKNYAFERNKLDRQGTSITDSMSRDCKELLKLFGIPYIDAPTEAEAQCAFLNAHEIADGIITDDSDVWLFGAKTVYKNFFLQKKIVKQFEIQDIENRFKLNRNKLIQLAMLVGSDYTVGINGVGAVTAMEILAAFPPTPEEENGTDSYQSLMSSLRKFRDWYDNGKQDMKHKGLKSQLKNIELISGFPNLNIAKAYLEPKIDTSMESFSWGLPDEESIFEFTKYKLGWTRLKTKEILDPVMKRLKERKQRKMEDYFKVQLQKRAFDEKLSKRVEKAVQRLEKNTVGQQEEVPDEPEKKPRKRINKVTDNNNDPQDEPGKKPRKRKAPPKKKINAKEKKEIKEIQDAVLLLSEDDDFEPPEKKLATPDKPASSDKNLTPQKNAFDVMRAADQSPKKQTPKKAVPKGRKRKVKDDEPKPSTSKAALDEELEPKKAPRIPETKQVIPQREKDKTEQEQAKQKAIEIFKNSKLGLRKKF</sequence>
<evidence type="ECO:0000256" key="5">
    <source>
        <dbReference type="ARBA" id="ARBA00022722"/>
    </source>
</evidence>
<dbReference type="InterPro" id="IPR001044">
    <property type="entry name" value="XPG/Rad2_eukaryotes"/>
</dbReference>
<evidence type="ECO:0000256" key="7">
    <source>
        <dbReference type="ARBA" id="ARBA00022759"/>
    </source>
</evidence>
<dbReference type="SMART" id="SM00485">
    <property type="entry name" value="XPGN"/>
    <property type="match status" value="1"/>
</dbReference>
<dbReference type="InterPro" id="IPR006085">
    <property type="entry name" value="XPG_DNA_repair_N"/>
</dbReference>
<dbReference type="InterPro" id="IPR006086">
    <property type="entry name" value="XPG-I_dom"/>
</dbReference>
<dbReference type="InterPro" id="IPR008918">
    <property type="entry name" value="HhH2"/>
</dbReference>
<evidence type="ECO:0000256" key="11">
    <source>
        <dbReference type="ARBA" id="ARBA00023204"/>
    </source>
</evidence>
<dbReference type="SMART" id="SM00279">
    <property type="entry name" value="HhH2"/>
    <property type="match status" value="1"/>
</dbReference>
<dbReference type="GO" id="GO:0006289">
    <property type="term" value="P:nucleotide-excision repair"/>
    <property type="evidence" value="ECO:0007669"/>
    <property type="project" value="InterPro"/>
</dbReference>
<keyword evidence="10" id="KW-0460">Magnesium</keyword>
<feature type="compositionally biased region" description="Basic and acidic residues" evidence="15">
    <location>
        <begin position="1160"/>
        <end position="1169"/>
    </location>
</feature>
<feature type="region of interest" description="Disordered" evidence="15">
    <location>
        <begin position="307"/>
        <end position="339"/>
    </location>
</feature>
<feature type="domain" description="XPG N-terminal" evidence="17">
    <location>
        <begin position="1"/>
        <end position="98"/>
    </location>
</feature>
<dbReference type="PRINTS" id="PR00066">
    <property type="entry name" value="XRODRMPGMNTG"/>
</dbReference>
<comment type="similarity">
    <text evidence="13">Belongs to the XPG/RAD2 endonuclease family. GEN subfamily.</text>
</comment>
<dbReference type="SMART" id="SM00484">
    <property type="entry name" value="XPGI"/>
    <property type="match status" value="1"/>
</dbReference>
<evidence type="ECO:0000256" key="8">
    <source>
        <dbReference type="ARBA" id="ARBA00022763"/>
    </source>
</evidence>
<dbReference type="GO" id="GO:0017108">
    <property type="term" value="F:5'-flap endonuclease activity"/>
    <property type="evidence" value="ECO:0007669"/>
    <property type="project" value="UniProtKB-ARBA"/>
</dbReference>
<reference evidence="18" key="2">
    <citation type="submission" date="2022-10" db="EMBL/GenBank/DDBJ databases">
        <authorList>
            <consortium name="ENA_rothamsted_submissions"/>
            <consortium name="culmorum"/>
            <person name="King R."/>
        </authorList>
    </citation>
    <scope>NUCLEOTIDE SEQUENCE</scope>
</reference>
<evidence type="ECO:0000256" key="3">
    <source>
        <dbReference type="ARBA" id="ARBA00005283"/>
    </source>
</evidence>
<keyword evidence="4" id="KW-0597">Phosphoprotein</keyword>
<dbReference type="InterPro" id="IPR006084">
    <property type="entry name" value="XPG/Rad2"/>
</dbReference>
<dbReference type="GO" id="GO:0005634">
    <property type="term" value="C:nucleus"/>
    <property type="evidence" value="ECO:0007669"/>
    <property type="project" value="UniProtKB-SubCell"/>
</dbReference>
<dbReference type="GO" id="GO:0000400">
    <property type="term" value="F:four-way junction DNA binding"/>
    <property type="evidence" value="ECO:0007669"/>
    <property type="project" value="UniProtKB-ARBA"/>
</dbReference>
<dbReference type="SUPFAM" id="SSF47807">
    <property type="entry name" value="5' to 3' exonuclease, C-terminal subdomain"/>
    <property type="match status" value="1"/>
</dbReference>
<dbReference type="PRINTS" id="PR00853">
    <property type="entry name" value="XPGRADSUPER"/>
</dbReference>
<keyword evidence="19" id="KW-1185">Reference proteome</keyword>
<dbReference type="GO" id="GO:0003697">
    <property type="term" value="F:single-stranded DNA binding"/>
    <property type="evidence" value="ECO:0007669"/>
    <property type="project" value="InterPro"/>
</dbReference>
<dbReference type="SUPFAM" id="SSF88723">
    <property type="entry name" value="PIN domain-like"/>
    <property type="match status" value="1"/>
</dbReference>
<keyword evidence="7" id="KW-0255">Endonuclease</keyword>
<reference evidence="18" key="1">
    <citation type="submission" date="2022-01" db="EMBL/GenBank/DDBJ databases">
        <authorList>
            <person name="King R."/>
        </authorList>
    </citation>
    <scope>NUCLEOTIDE SEQUENCE</scope>
</reference>
<evidence type="ECO:0000256" key="9">
    <source>
        <dbReference type="ARBA" id="ARBA00022801"/>
    </source>
</evidence>
<protein>
    <submittedName>
        <fullName evidence="18">Uncharacterized protein</fullName>
    </submittedName>
</protein>
<dbReference type="PANTHER" id="PTHR16171:SF7">
    <property type="entry name" value="DNA REPAIR PROTEIN RAD2"/>
    <property type="match status" value="1"/>
</dbReference>
<dbReference type="InterPro" id="IPR036279">
    <property type="entry name" value="5-3_exonuclease_C_sf"/>
</dbReference>
<dbReference type="CDD" id="cd09868">
    <property type="entry name" value="PIN_XPG_RAD2"/>
    <property type="match status" value="2"/>
</dbReference>
<dbReference type="InterPro" id="IPR019974">
    <property type="entry name" value="XPG_CS"/>
</dbReference>
<keyword evidence="6" id="KW-0479">Metal-binding</keyword>
<feature type="region of interest" description="Disordered" evidence="15">
    <location>
        <begin position="1011"/>
        <end position="1191"/>
    </location>
</feature>
<organism evidence="18 19">
    <name type="scientific">Chironomus riparius</name>
    <dbReference type="NCBI Taxonomy" id="315576"/>
    <lineage>
        <taxon>Eukaryota</taxon>
        <taxon>Metazoa</taxon>
        <taxon>Ecdysozoa</taxon>
        <taxon>Arthropoda</taxon>
        <taxon>Hexapoda</taxon>
        <taxon>Insecta</taxon>
        <taxon>Pterygota</taxon>
        <taxon>Neoptera</taxon>
        <taxon>Endopterygota</taxon>
        <taxon>Diptera</taxon>
        <taxon>Nematocera</taxon>
        <taxon>Chironomoidea</taxon>
        <taxon>Chironomidae</taxon>
        <taxon>Chironominae</taxon>
        <taxon>Chironomus</taxon>
    </lineage>
</organism>
<comment type="subcellular location">
    <subcellularLocation>
        <location evidence="2">Nucleus</location>
    </subcellularLocation>
</comment>
<dbReference type="GO" id="GO:0046872">
    <property type="term" value="F:metal ion binding"/>
    <property type="evidence" value="ECO:0007669"/>
    <property type="project" value="UniProtKB-KW"/>
</dbReference>
<keyword evidence="8" id="KW-0227">DNA damage</keyword>
<proteinExistence type="inferred from homology"/>
<dbReference type="FunFam" id="1.10.150.20:FF:000030">
    <property type="entry name" value="Flap endonuclease GEN-like 1"/>
    <property type="match status" value="1"/>
</dbReference>
<evidence type="ECO:0000256" key="14">
    <source>
        <dbReference type="SAM" id="Coils"/>
    </source>
</evidence>
<evidence type="ECO:0000259" key="16">
    <source>
        <dbReference type="SMART" id="SM00484"/>
    </source>
</evidence>
<evidence type="ECO:0000313" key="19">
    <source>
        <dbReference type="Proteomes" id="UP001153620"/>
    </source>
</evidence>
<comment type="similarity">
    <text evidence="3">Belongs to the XPG/RAD2 endonuclease family. XPG subfamily.</text>
</comment>
<dbReference type="PANTHER" id="PTHR16171">
    <property type="entry name" value="DNA REPAIR PROTEIN COMPLEMENTING XP-G CELLS-RELATED"/>
    <property type="match status" value="1"/>
</dbReference>
<dbReference type="Pfam" id="PF00752">
    <property type="entry name" value="XPG_N"/>
    <property type="match status" value="1"/>
</dbReference>
<dbReference type="CDD" id="cd09904">
    <property type="entry name" value="H3TH_XPG"/>
    <property type="match status" value="1"/>
</dbReference>
<feature type="coiled-coil region" evidence="14">
    <location>
        <begin position="699"/>
        <end position="741"/>
    </location>
</feature>
<comment type="cofactor">
    <cofactor evidence="1">
        <name>Mg(2+)</name>
        <dbReference type="ChEBI" id="CHEBI:18420"/>
    </cofactor>
</comment>
<dbReference type="GO" id="GO:0008821">
    <property type="term" value="F:crossover junction DNA endonuclease activity"/>
    <property type="evidence" value="ECO:0007669"/>
    <property type="project" value="UniProtKB-ARBA"/>
</dbReference>
<evidence type="ECO:0000256" key="15">
    <source>
        <dbReference type="SAM" id="MobiDB-lite"/>
    </source>
</evidence>
<keyword evidence="11" id="KW-0234">DNA repair</keyword>
<keyword evidence="5" id="KW-0540">Nuclease</keyword>
<feature type="compositionally biased region" description="Basic residues" evidence="15">
    <location>
        <begin position="1051"/>
        <end position="1063"/>
    </location>
</feature>
<keyword evidence="9" id="KW-0378">Hydrolase</keyword>
<evidence type="ECO:0000256" key="12">
    <source>
        <dbReference type="ARBA" id="ARBA00023242"/>
    </source>
</evidence>
<dbReference type="PROSITE" id="PS00842">
    <property type="entry name" value="XPG_2"/>
    <property type="match status" value="1"/>
</dbReference>
<evidence type="ECO:0000256" key="13">
    <source>
        <dbReference type="ARBA" id="ARBA00038112"/>
    </source>
</evidence>
<dbReference type="InterPro" id="IPR029060">
    <property type="entry name" value="PIN-like_dom_sf"/>
</dbReference>
<keyword evidence="12" id="KW-0539">Nucleus</keyword>
<feature type="compositionally biased region" description="Basic residues" evidence="15">
    <location>
        <begin position="1127"/>
        <end position="1140"/>
    </location>
</feature>
<evidence type="ECO:0000256" key="6">
    <source>
        <dbReference type="ARBA" id="ARBA00022723"/>
    </source>
</evidence>
<accession>A0A9N9WK62</accession>
<name>A0A9N9WK62_9DIPT</name>
<feature type="compositionally biased region" description="Basic and acidic residues" evidence="15">
    <location>
        <begin position="1176"/>
        <end position="1191"/>
    </location>
</feature>
<dbReference type="AlphaFoldDB" id="A0A9N9WK62"/>
<dbReference type="EMBL" id="OU895877">
    <property type="protein sequence ID" value="CAG9798598.1"/>
    <property type="molecule type" value="Genomic_DNA"/>
</dbReference>
<evidence type="ECO:0000259" key="17">
    <source>
        <dbReference type="SMART" id="SM00485"/>
    </source>
</evidence>
<evidence type="ECO:0000256" key="4">
    <source>
        <dbReference type="ARBA" id="ARBA00022553"/>
    </source>
</evidence>
<dbReference type="Gene3D" id="1.10.150.20">
    <property type="entry name" value="5' to 3' exonuclease, C-terminal subdomain"/>
    <property type="match status" value="1"/>
</dbReference>
<gene>
    <name evidence="18" type="ORF">CHIRRI_LOCUS1580</name>
</gene>